<keyword evidence="7 9" id="KW-0472">Membrane</keyword>
<feature type="transmembrane region" description="Helical" evidence="9">
    <location>
        <begin position="172"/>
        <end position="192"/>
    </location>
</feature>
<geneLocation type="mitochondrion" evidence="11"/>
<feature type="transmembrane region" description="Helical" evidence="9">
    <location>
        <begin position="92"/>
        <end position="115"/>
    </location>
</feature>
<dbReference type="InterPro" id="IPR000298">
    <property type="entry name" value="Cyt_c_oxidase-like_su3"/>
</dbReference>
<evidence type="ECO:0000256" key="7">
    <source>
        <dbReference type="ARBA" id="ARBA00023136"/>
    </source>
</evidence>
<dbReference type="AlphaFoldDB" id="A0A7D7GTK5"/>
<dbReference type="Pfam" id="PF00510">
    <property type="entry name" value="COX3"/>
    <property type="match status" value="1"/>
</dbReference>
<keyword evidence="5" id="KW-1278">Translocase</keyword>
<dbReference type="PROSITE" id="PS50253">
    <property type="entry name" value="COX3"/>
    <property type="match status" value="1"/>
</dbReference>
<dbReference type="RefSeq" id="YP_009918696.1">
    <property type="nucleotide sequence ID" value="NC_050304.1"/>
</dbReference>
<reference evidence="11" key="1">
    <citation type="submission" date="2020-05" db="EMBL/GenBank/DDBJ databases">
        <title>Do Metschnikowia yeast have the strangest mitochondrial genomes of all fungi?</title>
        <authorList>
            <person name="Lee D.K."/>
            <person name="Hsiang T."/>
            <person name="Lachance M.-A."/>
            <person name="Smith D.R."/>
        </authorList>
    </citation>
    <scope>NUCLEOTIDE SEQUENCE</scope>
    <source>
        <strain evidence="12">UWOPS 99-103.4</strain>
        <strain evidence="11">UWOPS99-103.3.1</strain>
    </source>
</reference>
<sequence length="274" mass="31580">MTNSMRGYIQLHPFHLVNPSPWPMYTSFTLMNLALSMGLTAHNYMSGLWGMKNMYMLMNMMSVMYVLTLWFKDMMAESSYLGNHTKAVKKGLIQGFYLFVVSEILIFASLFWAYLHSSINPTMDIGMTWPPAGIEAISPIELPLLNTIILLASGVTMTMGHHALINGNRNDALYGFIFTTLLIIIFVILQYFEYLFSNFTITDGVYGSTFYSLTGVHFFHMNSLIAMLAISSWRIFNYDFTNNSHVFAEMTVLYLHVLDILWLFMYIICYWWGS</sequence>
<evidence type="ECO:0000256" key="3">
    <source>
        <dbReference type="ARBA" id="ARBA00015944"/>
    </source>
</evidence>
<evidence type="ECO:0000256" key="6">
    <source>
        <dbReference type="ARBA" id="ARBA00022989"/>
    </source>
</evidence>
<dbReference type="GO" id="GO:0016020">
    <property type="term" value="C:membrane"/>
    <property type="evidence" value="ECO:0007669"/>
    <property type="project" value="UniProtKB-SubCell"/>
</dbReference>
<dbReference type="InterPro" id="IPR033945">
    <property type="entry name" value="Cyt_c_oxase_su3_dom"/>
</dbReference>
<feature type="transmembrane region" description="Helical" evidence="9">
    <location>
        <begin position="144"/>
        <end position="165"/>
    </location>
</feature>
<evidence type="ECO:0000256" key="4">
    <source>
        <dbReference type="ARBA" id="ARBA00022692"/>
    </source>
</evidence>
<dbReference type="GeneID" id="58903919"/>
<evidence type="ECO:0000313" key="12">
    <source>
        <dbReference type="EMBL" id="QMJ95765.1"/>
    </source>
</evidence>
<feature type="transmembrane region" description="Helical" evidence="9">
    <location>
        <begin position="54"/>
        <end position="71"/>
    </location>
</feature>
<comment type="similarity">
    <text evidence="2 8">Belongs to the cytochrome c oxidase subunit 3 family.</text>
</comment>
<organism evidence="11">
    <name type="scientific">Metschnikowia arizonensis</name>
    <dbReference type="NCBI Taxonomy" id="150206"/>
    <lineage>
        <taxon>Eukaryota</taxon>
        <taxon>Fungi</taxon>
        <taxon>Dikarya</taxon>
        <taxon>Ascomycota</taxon>
        <taxon>Saccharomycotina</taxon>
        <taxon>Pichiomycetes</taxon>
        <taxon>Metschnikowiaceae</taxon>
        <taxon>Metschnikowia</taxon>
    </lineage>
</organism>
<gene>
    <name evidence="11" type="primary">cox3</name>
</gene>
<dbReference type="InterPro" id="IPR035973">
    <property type="entry name" value="Cyt_c_oxidase_su3-like_sf"/>
</dbReference>
<comment type="function">
    <text evidence="8">Component of the cytochrome c oxidase, the last enzyme in the mitochondrial electron transport chain which drives oxidative phosphorylation. The respiratory chain contains 3 multisubunit complexes succinate dehydrogenase (complex II, CII), ubiquinol-cytochrome c oxidoreductase (cytochrome b-c1 complex, complex III, CIII) and cytochrome c oxidase (complex IV, CIV), that cooperate to transfer electrons derived from NADH and succinate to molecular oxygen, creating an electrochemical gradient over the inner membrane that drives transmembrane transport and the ATP synthase. Cytochrome c oxidase is the component of the respiratory chain that catalyzes the reduction of oxygen to water. Electrons originating from reduced cytochrome c in the intermembrane space (IMS) are transferred via the dinuclear copper A center (CU(A)) of subunit 2 and heme A of subunit 1 to the active site in subunit 1, a binuclear center (BNC) formed by heme A3 and copper B (CU(B)). The BNC reduces molecular oxygen to 2 water molecules using 4 electrons from cytochrome c in the IMS and 4 protons from the mitochondrial matrix.</text>
</comment>
<dbReference type="GO" id="GO:0005739">
    <property type="term" value="C:mitochondrion"/>
    <property type="evidence" value="ECO:0007669"/>
    <property type="project" value="TreeGrafter"/>
</dbReference>
<dbReference type="Gene3D" id="1.10.287.70">
    <property type="match status" value="1"/>
</dbReference>
<dbReference type="CDD" id="cd01665">
    <property type="entry name" value="Cyt_c_Oxidase_III"/>
    <property type="match status" value="1"/>
</dbReference>
<protein>
    <recommendedName>
        <fullName evidence="3 8">Cytochrome c oxidase subunit 3</fullName>
    </recommendedName>
</protein>
<feature type="transmembrane region" description="Helical" evidence="9">
    <location>
        <begin position="21"/>
        <end position="42"/>
    </location>
</feature>
<evidence type="ECO:0000256" key="2">
    <source>
        <dbReference type="ARBA" id="ARBA00010581"/>
    </source>
</evidence>
<dbReference type="PANTHER" id="PTHR11403:SF7">
    <property type="entry name" value="CYTOCHROME C OXIDASE SUBUNIT 3"/>
    <property type="match status" value="1"/>
</dbReference>
<keyword evidence="6 9" id="KW-1133">Transmembrane helix</keyword>
<dbReference type="GO" id="GO:0004129">
    <property type="term" value="F:cytochrome-c oxidase activity"/>
    <property type="evidence" value="ECO:0007669"/>
    <property type="project" value="InterPro"/>
</dbReference>
<evidence type="ECO:0000256" key="1">
    <source>
        <dbReference type="ARBA" id="ARBA00004141"/>
    </source>
</evidence>
<evidence type="ECO:0000259" key="10">
    <source>
        <dbReference type="PROSITE" id="PS50253"/>
    </source>
</evidence>
<proteinExistence type="inferred from homology"/>
<feature type="transmembrane region" description="Helical" evidence="9">
    <location>
        <begin position="212"/>
        <end position="231"/>
    </location>
</feature>
<evidence type="ECO:0000313" key="11">
    <source>
        <dbReference type="EMBL" id="QMJ95753.1"/>
    </source>
</evidence>
<comment type="subcellular location">
    <subcellularLocation>
        <location evidence="1">Membrane</location>
        <topology evidence="1">Multi-pass membrane protein</topology>
    </subcellularLocation>
</comment>
<dbReference type="EMBL" id="MT449702">
    <property type="protein sequence ID" value="QMJ95765.1"/>
    <property type="molecule type" value="Genomic_DNA"/>
</dbReference>
<keyword evidence="4 8" id="KW-0812">Transmembrane</keyword>
<keyword evidence="8 11" id="KW-0496">Mitochondrion</keyword>
<dbReference type="Gene3D" id="1.20.120.80">
    <property type="entry name" value="Cytochrome c oxidase, subunit III, four-helix bundle"/>
    <property type="match status" value="1"/>
</dbReference>
<name>A0A7D7GTK5_9ASCO</name>
<feature type="domain" description="Heme-copper oxidase subunit III family profile" evidence="10">
    <location>
        <begin position="10"/>
        <end position="274"/>
    </location>
</feature>
<dbReference type="InterPro" id="IPR013833">
    <property type="entry name" value="Cyt_c_oxidase_su3_a-hlx"/>
</dbReference>
<evidence type="ECO:0000256" key="8">
    <source>
        <dbReference type="RuleBase" id="RU003375"/>
    </source>
</evidence>
<accession>A0A7D7GTK5</accession>
<dbReference type="SUPFAM" id="SSF81452">
    <property type="entry name" value="Cytochrome c oxidase subunit III-like"/>
    <property type="match status" value="1"/>
</dbReference>
<dbReference type="InterPro" id="IPR024791">
    <property type="entry name" value="Cyt_c/ubiquinol_Oxase_su3"/>
</dbReference>
<dbReference type="GO" id="GO:0006123">
    <property type="term" value="P:mitochondrial electron transport, cytochrome c to oxygen"/>
    <property type="evidence" value="ECO:0007669"/>
    <property type="project" value="TreeGrafter"/>
</dbReference>
<dbReference type="PANTHER" id="PTHR11403">
    <property type="entry name" value="CYTOCHROME C OXIDASE SUBUNIT III"/>
    <property type="match status" value="1"/>
</dbReference>
<evidence type="ECO:0000256" key="9">
    <source>
        <dbReference type="SAM" id="Phobius"/>
    </source>
</evidence>
<feature type="transmembrane region" description="Helical" evidence="9">
    <location>
        <begin position="252"/>
        <end position="273"/>
    </location>
</feature>
<dbReference type="EMBL" id="MT449701">
    <property type="protein sequence ID" value="QMJ95753.1"/>
    <property type="molecule type" value="Genomic_DNA"/>
</dbReference>
<evidence type="ECO:0000256" key="5">
    <source>
        <dbReference type="ARBA" id="ARBA00022967"/>
    </source>
</evidence>